<evidence type="ECO:0000256" key="6">
    <source>
        <dbReference type="ARBA" id="ARBA00030512"/>
    </source>
</evidence>
<dbReference type="InterPro" id="IPR015882">
    <property type="entry name" value="HEX_bac_N"/>
</dbReference>
<dbReference type="PRINTS" id="PR00738">
    <property type="entry name" value="GLHYDRLASE20"/>
</dbReference>
<dbReference type="Pfam" id="PF03173">
    <property type="entry name" value="CHB_HEX"/>
    <property type="match status" value="1"/>
</dbReference>
<proteinExistence type="inferred from homology"/>
<dbReference type="GO" id="GO:0016020">
    <property type="term" value="C:membrane"/>
    <property type="evidence" value="ECO:0007669"/>
    <property type="project" value="TreeGrafter"/>
</dbReference>
<dbReference type="SUPFAM" id="SSF49384">
    <property type="entry name" value="Carbohydrate-binding domain"/>
    <property type="match status" value="1"/>
</dbReference>
<dbReference type="GO" id="GO:0004563">
    <property type="term" value="F:beta-N-acetylhexosaminidase activity"/>
    <property type="evidence" value="ECO:0007669"/>
    <property type="project" value="UniProtKB-EC"/>
</dbReference>
<feature type="active site" description="Proton donor" evidence="8">
    <location>
        <position position="549"/>
    </location>
</feature>
<evidence type="ECO:0000256" key="5">
    <source>
        <dbReference type="ARBA" id="ARBA00023295"/>
    </source>
</evidence>
<dbReference type="GO" id="GO:0030203">
    <property type="term" value="P:glycosaminoglycan metabolic process"/>
    <property type="evidence" value="ECO:0007669"/>
    <property type="project" value="TreeGrafter"/>
</dbReference>
<dbReference type="InterPro" id="IPR008965">
    <property type="entry name" value="CBM2/CBM3_carb-bd_dom_sf"/>
</dbReference>
<dbReference type="InterPro" id="IPR025705">
    <property type="entry name" value="Beta_hexosaminidase_sua/sub"/>
</dbReference>
<dbReference type="Pfam" id="PF00728">
    <property type="entry name" value="Glyco_hydro_20"/>
    <property type="match status" value="1"/>
</dbReference>
<gene>
    <name evidence="11" type="ORF">EYW47_20325</name>
</gene>
<evidence type="ECO:0000256" key="1">
    <source>
        <dbReference type="ARBA" id="ARBA00001231"/>
    </source>
</evidence>
<evidence type="ECO:0000256" key="3">
    <source>
        <dbReference type="ARBA" id="ARBA00012663"/>
    </source>
</evidence>
<organism evidence="11 12">
    <name type="scientific">Paraburkholderia silviterrae</name>
    <dbReference type="NCBI Taxonomy" id="2528715"/>
    <lineage>
        <taxon>Bacteria</taxon>
        <taxon>Pseudomonadati</taxon>
        <taxon>Pseudomonadota</taxon>
        <taxon>Betaproteobacteria</taxon>
        <taxon>Burkholderiales</taxon>
        <taxon>Burkholderiaceae</taxon>
        <taxon>Paraburkholderia</taxon>
    </lineage>
</organism>
<keyword evidence="9" id="KW-0732">Signal</keyword>
<dbReference type="Gene3D" id="3.30.379.10">
    <property type="entry name" value="Chitobiase/beta-hexosaminidase domain 2-like"/>
    <property type="match status" value="1"/>
</dbReference>
<evidence type="ECO:0000256" key="2">
    <source>
        <dbReference type="ARBA" id="ARBA00006285"/>
    </source>
</evidence>
<dbReference type="OrthoDB" id="9763537at2"/>
<dbReference type="PANTHER" id="PTHR22600:SF57">
    <property type="entry name" value="BETA-N-ACETYLHEXOSAMINIDASE"/>
    <property type="match status" value="1"/>
</dbReference>
<protein>
    <recommendedName>
        <fullName evidence="3">beta-N-acetylhexosaminidase</fullName>
        <ecNumber evidence="3">3.2.1.52</ecNumber>
    </recommendedName>
    <alternativeName>
        <fullName evidence="6">Beta-N-acetylhexosaminidase</fullName>
    </alternativeName>
    <alternativeName>
        <fullName evidence="7">N-acetyl-beta-glucosaminidase</fullName>
    </alternativeName>
</protein>
<dbReference type="InterPro" id="IPR004866">
    <property type="entry name" value="CHB/HEX_N_dom"/>
</dbReference>
<feature type="domain" description="Chitobiase/beta-hexosaminidases N-terminal" evidence="10">
    <location>
        <begin position="49"/>
        <end position="207"/>
    </location>
</feature>
<name>A0A4R5M6X0_9BURK</name>
<dbReference type="Gene3D" id="3.20.20.80">
    <property type="entry name" value="Glycosidases"/>
    <property type="match status" value="1"/>
</dbReference>
<comment type="caution">
    <text evidence="11">The sequence shown here is derived from an EMBL/GenBank/DDBJ whole genome shotgun (WGS) entry which is preliminary data.</text>
</comment>
<evidence type="ECO:0000256" key="7">
    <source>
        <dbReference type="ARBA" id="ARBA00033000"/>
    </source>
</evidence>
<comment type="catalytic activity">
    <reaction evidence="1">
        <text>Hydrolysis of terminal non-reducing N-acetyl-D-hexosamine residues in N-acetyl-beta-D-hexosaminides.</text>
        <dbReference type="EC" id="3.2.1.52"/>
    </reaction>
</comment>
<dbReference type="EMBL" id="SMRP01000010">
    <property type="protein sequence ID" value="TDG21878.1"/>
    <property type="molecule type" value="Genomic_DNA"/>
</dbReference>
<feature type="chain" id="PRO_5020278322" description="beta-N-acetylhexosaminidase" evidence="9">
    <location>
        <begin position="25"/>
        <end position="835"/>
    </location>
</feature>
<evidence type="ECO:0000256" key="4">
    <source>
        <dbReference type="ARBA" id="ARBA00022801"/>
    </source>
</evidence>
<dbReference type="Proteomes" id="UP000295722">
    <property type="component" value="Unassembled WGS sequence"/>
</dbReference>
<keyword evidence="5" id="KW-0326">Glycosidase</keyword>
<dbReference type="InterPro" id="IPR015883">
    <property type="entry name" value="Glyco_hydro_20_cat"/>
</dbReference>
<dbReference type="SMART" id="SM01081">
    <property type="entry name" value="CHB_HEX"/>
    <property type="match status" value="1"/>
</dbReference>
<evidence type="ECO:0000256" key="8">
    <source>
        <dbReference type="PIRSR" id="PIRSR625705-1"/>
    </source>
</evidence>
<evidence type="ECO:0000313" key="11">
    <source>
        <dbReference type="EMBL" id="TDG21878.1"/>
    </source>
</evidence>
<comment type="similarity">
    <text evidence="2">Belongs to the glycosyl hydrolase 20 family.</text>
</comment>
<dbReference type="SUPFAM" id="SSF55545">
    <property type="entry name" value="beta-N-acetylhexosaminidase-like domain"/>
    <property type="match status" value="1"/>
</dbReference>
<dbReference type="AlphaFoldDB" id="A0A4R5M6X0"/>
<keyword evidence="12" id="KW-1185">Reference proteome</keyword>
<feature type="signal peptide" evidence="9">
    <location>
        <begin position="1"/>
        <end position="24"/>
    </location>
</feature>
<dbReference type="GO" id="GO:0030247">
    <property type="term" value="F:polysaccharide binding"/>
    <property type="evidence" value="ECO:0007669"/>
    <property type="project" value="InterPro"/>
</dbReference>
<evidence type="ECO:0000313" key="12">
    <source>
        <dbReference type="Proteomes" id="UP000295722"/>
    </source>
</evidence>
<reference evidence="11 12" key="1">
    <citation type="submission" date="2019-03" db="EMBL/GenBank/DDBJ databases">
        <title>Paraburkholderia sp. 4M-K11, isolated from subtropical forest soil.</title>
        <authorList>
            <person name="Gao Z.-H."/>
            <person name="Qiu L.-H."/>
        </authorList>
    </citation>
    <scope>NUCLEOTIDE SEQUENCE [LARGE SCALE GENOMIC DNA]</scope>
    <source>
        <strain evidence="11 12">4M-K11</strain>
    </source>
</reference>
<dbReference type="InterPro" id="IPR012291">
    <property type="entry name" value="CBM2_carb-bd_dom_sf"/>
</dbReference>
<dbReference type="InterPro" id="IPR017853">
    <property type="entry name" value="GH"/>
</dbReference>
<dbReference type="SUPFAM" id="SSF51445">
    <property type="entry name" value="(Trans)glycosidases"/>
    <property type="match status" value="1"/>
</dbReference>
<accession>A0A4R5M6X0</accession>
<sequence>MNFVVALRRACTLTAIAAASCILAACHGDNDTPQVDNTSAHALTQTVSQNLKLSIAIDANKAAANGVACASLGADWASCARGRLILENNGTQNLAAGGWTLYVHSIRRLLSIDNASIALRHITGDLYALTPAKGAFTLAPGARLEVPFVAEYWFYRFSDMPPRAYVSVDGATPAVLAQNDTDDETRYVTALPPGPDDAAAFKATPAQVLRAREEAQALSPAQFAARPIPAVLREQTGDGDAQIQGVELALPALGAGELAALEARAATLGLAGGTAMRVSGQVAPAALPADIAISGGYRLTISRDAVNIDAYDAAGLYYGVQTLFSLIPAGGGRVPAMTIEDAPRYPHRGMMVDLARNFRQPATLRRLIDQMSAYKLNRLHLHLSDDEGWRIEIPGLPELTAIGGQRCHDLEENRCLLPQLGSGPDNQSGGGYLSRSDYVALVRYAAARHIEVIPEIDMPAHARAAVVSMEARYRKLRAAGNEDAANAYRLLDPQDTSNTLSVQFYDRRSYLNPCVPGARNFANKVIAEIAAMHREAGAPLTVWHFGGDEAKNILLGAGFQASDGTDPGKGRINLASQDQPWARSPQCAALLRQGKIASTDALPTMFARNVSQAVNDNGIATMAAWQDGLKHANGPQDFATRNVMVTLWDTLFWGAADSARKSSEQGYRTVLALPDYLYLDFPYTTAQQERGYYWGSHATDSFKVFSLAPDNLPQNAEIMADRDGQPFEITASGAASRLEGMQGQAWGEVMRTDTQFEYMVYPRLLALAERAWHRADWERPYREGERYKLGETDKVDKAALARDWAGFMNAVQSRELPKLARSGAVVRSSMRLSGD</sequence>
<dbReference type="GO" id="GO:0005975">
    <property type="term" value="P:carbohydrate metabolic process"/>
    <property type="evidence" value="ECO:0007669"/>
    <property type="project" value="InterPro"/>
</dbReference>
<evidence type="ECO:0000259" key="10">
    <source>
        <dbReference type="SMART" id="SM01081"/>
    </source>
</evidence>
<dbReference type="PANTHER" id="PTHR22600">
    <property type="entry name" value="BETA-HEXOSAMINIDASE"/>
    <property type="match status" value="1"/>
</dbReference>
<dbReference type="EC" id="3.2.1.52" evidence="3"/>
<keyword evidence="4" id="KW-0378">Hydrolase</keyword>
<dbReference type="Gene3D" id="2.60.40.290">
    <property type="match status" value="1"/>
</dbReference>
<dbReference type="Pfam" id="PF02838">
    <property type="entry name" value="Glyco_hydro_20b"/>
    <property type="match status" value="1"/>
</dbReference>
<evidence type="ECO:0000256" key="9">
    <source>
        <dbReference type="SAM" id="SignalP"/>
    </source>
</evidence>
<dbReference type="InterPro" id="IPR029018">
    <property type="entry name" value="Hex-like_dom2"/>
</dbReference>